<evidence type="ECO:0000256" key="8">
    <source>
        <dbReference type="SAM" id="SignalP"/>
    </source>
</evidence>
<dbReference type="InParanoid" id="F4S0G9"/>
<feature type="domain" description="Copper acquisition factor BIM1-like" evidence="9">
    <location>
        <begin position="20"/>
        <end position="170"/>
    </location>
</feature>
<evidence type="ECO:0000256" key="2">
    <source>
        <dbReference type="ARBA" id="ARBA00022475"/>
    </source>
</evidence>
<organism evidence="11">
    <name type="scientific">Melampsora larici-populina (strain 98AG31 / pathotype 3-4-7)</name>
    <name type="common">Poplar leaf rust fungus</name>
    <dbReference type="NCBI Taxonomy" id="747676"/>
    <lineage>
        <taxon>Eukaryota</taxon>
        <taxon>Fungi</taxon>
        <taxon>Dikarya</taxon>
        <taxon>Basidiomycota</taxon>
        <taxon>Pucciniomycotina</taxon>
        <taxon>Pucciniomycetes</taxon>
        <taxon>Pucciniales</taxon>
        <taxon>Melampsoraceae</taxon>
        <taxon>Melampsora</taxon>
    </lineage>
</organism>
<dbReference type="RefSeq" id="XP_007414865.1">
    <property type="nucleotide sequence ID" value="XM_007414803.1"/>
</dbReference>
<accession>F4S0G9</accession>
<evidence type="ECO:0000313" key="10">
    <source>
        <dbReference type="EMBL" id="EGG01765.1"/>
    </source>
</evidence>
<sequence length="172" mass="18415">MFSKALTSILMALFAAHLISAHFTLDFPATRGFDEDKEASFCGGFSVPTNSSGRTKFPLSGLAPVRITSHHQKAEVTILLSVKPNPTSLSDFKTKGQSNCLMSYTTIVGQGKFCFMVDVSNLASKITPAPVEGSLATIQVLFNGGDGILYQCTDVVLTQAAKIPKKELCSTF</sequence>
<feature type="signal peptide" evidence="8">
    <location>
        <begin position="1"/>
        <end position="21"/>
    </location>
</feature>
<dbReference type="InterPro" id="IPR046936">
    <property type="entry name" value="BIM1-like"/>
</dbReference>
<evidence type="ECO:0000259" key="9">
    <source>
        <dbReference type="Pfam" id="PF20238"/>
    </source>
</evidence>
<dbReference type="CDD" id="cd21176">
    <property type="entry name" value="LPMO_auxiliary-like"/>
    <property type="match status" value="1"/>
</dbReference>
<dbReference type="AlphaFoldDB" id="F4S0G9"/>
<dbReference type="GO" id="GO:0005886">
    <property type="term" value="C:plasma membrane"/>
    <property type="evidence" value="ECO:0007669"/>
    <property type="project" value="UniProtKB-SubCell"/>
</dbReference>
<keyword evidence="5" id="KW-0472">Membrane</keyword>
<dbReference type="GO" id="GO:0098552">
    <property type="term" value="C:side of membrane"/>
    <property type="evidence" value="ECO:0007669"/>
    <property type="project" value="UniProtKB-KW"/>
</dbReference>
<evidence type="ECO:0000256" key="4">
    <source>
        <dbReference type="ARBA" id="ARBA00022729"/>
    </source>
</evidence>
<dbReference type="HOGENOM" id="CLU_070647_3_1_1"/>
<dbReference type="Pfam" id="PF20238">
    <property type="entry name" value="BIM1-like_dom"/>
    <property type="match status" value="1"/>
</dbReference>
<dbReference type="Proteomes" id="UP000001072">
    <property type="component" value="Unassembled WGS sequence"/>
</dbReference>
<keyword evidence="11" id="KW-1185">Reference proteome</keyword>
<dbReference type="KEGG" id="mlr:MELLADRAFT_38921"/>
<dbReference type="GeneID" id="18927760"/>
<name>F4S0G9_MELLP</name>
<dbReference type="OrthoDB" id="2505321at2759"/>
<keyword evidence="4 8" id="KW-0732">Signal</keyword>
<keyword evidence="2" id="KW-1003">Cell membrane</keyword>
<keyword evidence="3" id="KW-0336">GPI-anchor</keyword>
<evidence type="ECO:0000256" key="5">
    <source>
        <dbReference type="ARBA" id="ARBA00023136"/>
    </source>
</evidence>
<comment type="subcellular location">
    <subcellularLocation>
        <location evidence="1">Cell membrane</location>
        <topology evidence="1">Lipid-anchor</topology>
        <topology evidence="1">GPI-anchor</topology>
    </subcellularLocation>
</comment>
<evidence type="ECO:0000313" key="11">
    <source>
        <dbReference type="Proteomes" id="UP000001072"/>
    </source>
</evidence>
<evidence type="ECO:0000256" key="3">
    <source>
        <dbReference type="ARBA" id="ARBA00022622"/>
    </source>
</evidence>
<evidence type="ECO:0000256" key="6">
    <source>
        <dbReference type="ARBA" id="ARBA00023180"/>
    </source>
</evidence>
<proteinExistence type="predicted"/>
<keyword evidence="7" id="KW-0449">Lipoprotein</keyword>
<feature type="chain" id="PRO_5003321902" description="Copper acquisition factor BIM1-like domain-containing protein" evidence="8">
    <location>
        <begin position="22"/>
        <end position="172"/>
    </location>
</feature>
<dbReference type="eggNOG" id="ENOG502S92W">
    <property type="taxonomic scope" value="Eukaryota"/>
</dbReference>
<evidence type="ECO:0000256" key="1">
    <source>
        <dbReference type="ARBA" id="ARBA00004609"/>
    </source>
</evidence>
<evidence type="ECO:0000256" key="7">
    <source>
        <dbReference type="ARBA" id="ARBA00023288"/>
    </source>
</evidence>
<dbReference type="PANTHER" id="PTHR34992">
    <property type="entry name" value="HYPHAL ANASTAMOSIS-7 PROTEIN"/>
    <property type="match status" value="1"/>
</dbReference>
<dbReference type="InterPro" id="IPR046530">
    <property type="entry name" value="BIM1-like_dom"/>
</dbReference>
<keyword evidence="6" id="KW-0325">Glycoprotein</keyword>
<protein>
    <recommendedName>
        <fullName evidence="9">Copper acquisition factor BIM1-like domain-containing protein</fullName>
    </recommendedName>
</protein>
<gene>
    <name evidence="10" type="ORF">MELLADRAFT_38921</name>
</gene>
<dbReference type="PANTHER" id="PTHR34992:SF11">
    <property type="entry name" value="COPPER ACQUISITION FACTOR BIM1-LIKE DOMAIN-CONTAINING PROTEIN"/>
    <property type="match status" value="1"/>
</dbReference>
<reference evidence="11" key="1">
    <citation type="journal article" date="2011" name="Proc. Natl. Acad. Sci. U.S.A.">
        <title>Obligate biotrophy features unraveled by the genomic analysis of rust fungi.</title>
        <authorList>
            <person name="Duplessis S."/>
            <person name="Cuomo C.A."/>
            <person name="Lin Y.-C."/>
            <person name="Aerts A."/>
            <person name="Tisserant E."/>
            <person name="Veneault-Fourrey C."/>
            <person name="Joly D.L."/>
            <person name="Hacquard S."/>
            <person name="Amselem J."/>
            <person name="Cantarel B.L."/>
            <person name="Chiu R."/>
            <person name="Coutinho P.M."/>
            <person name="Feau N."/>
            <person name="Field M."/>
            <person name="Frey P."/>
            <person name="Gelhaye E."/>
            <person name="Goldberg J."/>
            <person name="Grabherr M.G."/>
            <person name="Kodira C.D."/>
            <person name="Kohler A."/>
            <person name="Kuees U."/>
            <person name="Lindquist E.A."/>
            <person name="Lucas S.M."/>
            <person name="Mago R."/>
            <person name="Mauceli E."/>
            <person name="Morin E."/>
            <person name="Murat C."/>
            <person name="Pangilinan J.L."/>
            <person name="Park R."/>
            <person name="Pearson M."/>
            <person name="Quesneville H."/>
            <person name="Rouhier N."/>
            <person name="Sakthikumar S."/>
            <person name="Salamov A.A."/>
            <person name="Schmutz J."/>
            <person name="Selles B."/>
            <person name="Shapiro H."/>
            <person name="Tanguay P."/>
            <person name="Tuskan G.A."/>
            <person name="Henrissat B."/>
            <person name="Van de Peer Y."/>
            <person name="Rouze P."/>
            <person name="Ellis J.G."/>
            <person name="Dodds P.N."/>
            <person name="Schein J.E."/>
            <person name="Zhong S."/>
            <person name="Hamelin R.C."/>
            <person name="Grigoriev I.V."/>
            <person name="Szabo L.J."/>
            <person name="Martin F."/>
        </authorList>
    </citation>
    <scope>NUCLEOTIDE SEQUENCE [LARGE SCALE GENOMIC DNA]</scope>
    <source>
        <strain evidence="11">98AG31 / pathotype 3-4-7</strain>
    </source>
</reference>
<dbReference type="EMBL" id="GL883135">
    <property type="protein sequence ID" value="EGG01765.1"/>
    <property type="molecule type" value="Genomic_DNA"/>
</dbReference>
<dbReference type="VEuPathDB" id="FungiDB:MELLADRAFT_38921"/>